<evidence type="ECO:0008006" key="4">
    <source>
        <dbReference type="Google" id="ProtNLM"/>
    </source>
</evidence>
<name>A0A2S5B2C8_9BASI</name>
<evidence type="ECO:0000313" key="2">
    <source>
        <dbReference type="EMBL" id="POY70841.1"/>
    </source>
</evidence>
<dbReference type="STRING" id="741276.A0A2S5B2C8"/>
<feature type="region of interest" description="Disordered" evidence="1">
    <location>
        <begin position="139"/>
        <end position="168"/>
    </location>
</feature>
<dbReference type="AlphaFoldDB" id="A0A2S5B2C8"/>
<feature type="compositionally biased region" description="Basic and acidic residues" evidence="1">
    <location>
        <begin position="342"/>
        <end position="354"/>
    </location>
</feature>
<gene>
    <name evidence="2" type="ORF">BMF94_6254</name>
</gene>
<dbReference type="Proteomes" id="UP000237144">
    <property type="component" value="Unassembled WGS sequence"/>
</dbReference>
<feature type="region of interest" description="Disordered" evidence="1">
    <location>
        <begin position="284"/>
        <end position="499"/>
    </location>
</feature>
<comment type="caution">
    <text evidence="2">The sequence shown here is derived from an EMBL/GenBank/DDBJ whole genome shotgun (WGS) entry which is preliminary data.</text>
</comment>
<feature type="compositionally biased region" description="Low complexity" evidence="1">
    <location>
        <begin position="252"/>
        <end position="270"/>
    </location>
</feature>
<feature type="region of interest" description="Disordered" evidence="1">
    <location>
        <begin position="244"/>
        <end position="271"/>
    </location>
</feature>
<evidence type="ECO:0000313" key="3">
    <source>
        <dbReference type="Proteomes" id="UP000237144"/>
    </source>
</evidence>
<dbReference type="OrthoDB" id="5357220at2759"/>
<sequence>MTLSATKHALEEALDDLLSIRAPPAAHSAALTSLESVVTRVALASPSTRQLYSAFLKWQDTPTRNIASALLDWLGRVLVKCDLMSLAIESVAADLVKCLRLLQGLLLLHRPSQRFFQRRANLENLLMLLDLARPAHPHTPLLATPKPHPSPVLFPSTPTASPRLDSASSASPLASAEIATQVSLAALDALLCGLVDRPKNMRAFEAVGGLGAIVRVLKDKGVAQSVRIKVIELLFYYLMPEANPAQPDTRPSTSSDMSFASSTSSTSLDSQFLRHPERLPDVLSGAADFVPQTPIKQRNSRSRGEGPATPNRARSHADESSPTRTPCRSRSEASEAGTFGRSSDRSSDRGETTPRHRRTDSASGATTPRAEGKRADHHHRRSRSAVSVPDTLRDVGQHSHRQLSGSREVDVSAAGRSVDKSDMPPPPVPAARRASSSIRRSISQPPDQAFDRPRTPVERTSTPVSHNSAAPTTPTSRSRRDAGTQPEVARSKHLRSEWEKKELLRQVMPNVDALQERFRAMGLSEV</sequence>
<reference evidence="2 3" key="1">
    <citation type="journal article" date="2018" name="Front. Microbiol.">
        <title>Prospects for Fungal Bioremediation of Acidic Radioactive Waste Sites: Characterization and Genome Sequence of Rhodotorula taiwanensis MD1149.</title>
        <authorList>
            <person name="Tkavc R."/>
            <person name="Matrosova V.Y."/>
            <person name="Grichenko O.E."/>
            <person name="Gostincar C."/>
            <person name="Volpe R.P."/>
            <person name="Klimenkova P."/>
            <person name="Gaidamakova E.K."/>
            <person name="Zhou C.E."/>
            <person name="Stewart B.J."/>
            <person name="Lyman M.G."/>
            <person name="Malfatti S.A."/>
            <person name="Rubinfeld B."/>
            <person name="Courtot M."/>
            <person name="Singh J."/>
            <person name="Dalgard C.L."/>
            <person name="Hamilton T."/>
            <person name="Frey K.G."/>
            <person name="Gunde-Cimerman N."/>
            <person name="Dugan L."/>
            <person name="Daly M.J."/>
        </authorList>
    </citation>
    <scope>NUCLEOTIDE SEQUENCE [LARGE SCALE GENOMIC DNA]</scope>
    <source>
        <strain evidence="2 3">MD1149</strain>
    </source>
</reference>
<organism evidence="2 3">
    <name type="scientific">Rhodotorula taiwanensis</name>
    <dbReference type="NCBI Taxonomy" id="741276"/>
    <lineage>
        <taxon>Eukaryota</taxon>
        <taxon>Fungi</taxon>
        <taxon>Dikarya</taxon>
        <taxon>Basidiomycota</taxon>
        <taxon>Pucciniomycotina</taxon>
        <taxon>Microbotryomycetes</taxon>
        <taxon>Sporidiobolales</taxon>
        <taxon>Sporidiobolaceae</taxon>
        <taxon>Rhodotorula</taxon>
    </lineage>
</organism>
<feature type="compositionally biased region" description="Polar residues" evidence="1">
    <location>
        <begin position="458"/>
        <end position="476"/>
    </location>
</feature>
<accession>A0A2S5B2C8</accession>
<feature type="compositionally biased region" description="Low complexity" evidence="1">
    <location>
        <begin position="430"/>
        <end position="446"/>
    </location>
</feature>
<proteinExistence type="predicted"/>
<dbReference type="EMBL" id="PJQD01000097">
    <property type="protein sequence ID" value="POY70841.1"/>
    <property type="molecule type" value="Genomic_DNA"/>
</dbReference>
<dbReference type="PANTHER" id="PTHR34065">
    <property type="entry name" value="CELL DIVISION CONTROL PROTEIN 14"/>
    <property type="match status" value="1"/>
</dbReference>
<evidence type="ECO:0000256" key="1">
    <source>
        <dbReference type="SAM" id="MobiDB-lite"/>
    </source>
</evidence>
<dbReference type="InterPro" id="IPR012535">
    <property type="entry name" value="Cell_div_Cdc14"/>
</dbReference>
<dbReference type="PANTHER" id="PTHR34065:SF1">
    <property type="entry name" value="CELL DIVISION CONTROL PROTEIN 14"/>
    <property type="match status" value="1"/>
</dbReference>
<keyword evidence="3" id="KW-1185">Reference proteome</keyword>
<protein>
    <recommendedName>
        <fullName evidence="4">Cell division control protein 14</fullName>
    </recommendedName>
</protein>
<dbReference type="Pfam" id="PF08045">
    <property type="entry name" value="CDC14"/>
    <property type="match status" value="2"/>
</dbReference>